<dbReference type="InterPro" id="IPR011990">
    <property type="entry name" value="TPR-like_helical_dom_sf"/>
</dbReference>
<dbReference type="PROSITE" id="PS51257">
    <property type="entry name" value="PROKAR_LIPOPROTEIN"/>
    <property type="match status" value="1"/>
</dbReference>
<dbReference type="EMBL" id="PVNL01000013">
    <property type="protein sequence ID" value="PRQ09814.1"/>
    <property type="molecule type" value="Genomic_DNA"/>
</dbReference>
<evidence type="ECO:0000313" key="4">
    <source>
        <dbReference type="Proteomes" id="UP000238823"/>
    </source>
</evidence>
<evidence type="ECO:0000313" key="3">
    <source>
        <dbReference type="EMBL" id="PRQ09814.1"/>
    </source>
</evidence>
<dbReference type="Gene3D" id="1.25.40.10">
    <property type="entry name" value="Tetratricopeptide repeat domain"/>
    <property type="match status" value="1"/>
</dbReference>
<dbReference type="InterPro" id="IPR024038">
    <property type="entry name" value="MYXO-CTERM"/>
</dbReference>
<sequence length="700" mass="72755">MTSKFRGISTASHWMRCTILAASAVSLFGCDLSASGSASASGSTAPAEGPPAPEYERTFDEFVDVPNQMTAQVVWAAEPIDNAVRLADEIAALRAELDIDPAAFSAMCTVAFKDGTIEIGAVTEYEDARAKIEATLAKIKQVGVDLQGVPGRIKVAGKNIGKLAMSTPKLALKTTKELSGELAVAVGDGGVQIEADIATAKELPNTVKNAATEAKNSLTELPAKAAQATKNLMAAMNGEAIEPMETTGDAAVEGEAEAEVAVATTDAAETATTDAAATTTTDAAATTTTTTDAGATAATTTTAAVPNVAVMPPPGSANQSTVAGLPPAAVTARIAKLQKIGKEAADRGDWLSAADAFEEAYVLAPDNLVLAYKTGDAAAKAKDCERARINLERFVQYGDQTLFAPELALANKTLGELKTFECPPRTPADEAALAGTLVKRAEELGKQEDWGGAATTYALAYQLTPEDHALAFQVAVASWNSRECADADTYFAYFLTVGDPKLHRTQLRETKRYQEESAAGMCPKWAVGEKETHARDLYAEAQALDLELDFKAAIGKYERAYYILPTNHALAFRIGDAAWKGQECEQAQAAFSTFTANVDATDPRHSADVKIAKGILARIDSAGCPNALWSSGGAKKPAASDTADVVPDPGGEVGGDERPPKSGGGGGGSVACSVTDQDAPAGGLAFGLLLLAAAIRRRED</sequence>
<keyword evidence="2" id="KW-0732">Signal</keyword>
<dbReference type="Proteomes" id="UP000238823">
    <property type="component" value="Unassembled WGS sequence"/>
</dbReference>
<feature type="chain" id="PRO_5015513034" evidence="2">
    <location>
        <begin position="41"/>
        <end position="700"/>
    </location>
</feature>
<name>A0A2S9YXK6_9BACT</name>
<feature type="signal peptide" evidence="2">
    <location>
        <begin position="1"/>
        <end position="40"/>
    </location>
</feature>
<dbReference type="SUPFAM" id="SSF48452">
    <property type="entry name" value="TPR-like"/>
    <property type="match status" value="1"/>
</dbReference>
<dbReference type="NCBIfam" id="TIGR03901">
    <property type="entry name" value="MYXO-CTERM"/>
    <property type="match status" value="1"/>
</dbReference>
<dbReference type="AlphaFoldDB" id="A0A2S9YXK6"/>
<organism evidence="3 4">
    <name type="scientific">Enhygromyxa salina</name>
    <dbReference type="NCBI Taxonomy" id="215803"/>
    <lineage>
        <taxon>Bacteria</taxon>
        <taxon>Pseudomonadati</taxon>
        <taxon>Myxococcota</taxon>
        <taxon>Polyangia</taxon>
        <taxon>Nannocystales</taxon>
        <taxon>Nannocystaceae</taxon>
        <taxon>Enhygromyxa</taxon>
    </lineage>
</organism>
<comment type="caution">
    <text evidence="3">The sequence shown here is derived from an EMBL/GenBank/DDBJ whole genome shotgun (WGS) entry which is preliminary data.</text>
</comment>
<accession>A0A2S9YXK6</accession>
<feature type="region of interest" description="Disordered" evidence="1">
    <location>
        <begin position="630"/>
        <end position="674"/>
    </location>
</feature>
<evidence type="ECO:0000256" key="2">
    <source>
        <dbReference type="SAM" id="SignalP"/>
    </source>
</evidence>
<dbReference type="SMART" id="SM00028">
    <property type="entry name" value="TPR"/>
    <property type="match status" value="3"/>
</dbReference>
<evidence type="ECO:0000256" key="1">
    <source>
        <dbReference type="SAM" id="MobiDB-lite"/>
    </source>
</evidence>
<proteinExistence type="predicted"/>
<protein>
    <submittedName>
        <fullName evidence="3">Uncharacterized protein</fullName>
    </submittedName>
</protein>
<gene>
    <name evidence="3" type="ORF">ENSA7_05690</name>
</gene>
<reference evidence="3 4" key="1">
    <citation type="submission" date="2018-03" db="EMBL/GenBank/DDBJ databases">
        <title>Draft Genome Sequences of the Obligatory Marine Myxobacteria Enhygromyxa salina SWB007.</title>
        <authorList>
            <person name="Poehlein A."/>
            <person name="Moghaddam J.A."/>
            <person name="Harms H."/>
            <person name="Alanjari M."/>
            <person name="Koenig G.M."/>
            <person name="Daniel R."/>
            <person name="Schaeberle T.F."/>
        </authorList>
    </citation>
    <scope>NUCLEOTIDE SEQUENCE [LARGE SCALE GENOMIC DNA]</scope>
    <source>
        <strain evidence="3 4">SWB007</strain>
    </source>
</reference>
<dbReference type="InterPro" id="IPR019734">
    <property type="entry name" value="TPR_rpt"/>
</dbReference>